<evidence type="ECO:0000256" key="1">
    <source>
        <dbReference type="SAM" id="MobiDB-lite"/>
    </source>
</evidence>
<feature type="compositionally biased region" description="Pro residues" evidence="1">
    <location>
        <begin position="140"/>
        <end position="152"/>
    </location>
</feature>
<dbReference type="EMBL" id="LBSV01000009">
    <property type="protein sequence ID" value="KKQ25325.1"/>
    <property type="molecule type" value="Genomic_DNA"/>
</dbReference>
<reference evidence="2 3" key="1">
    <citation type="journal article" date="2015" name="Nature">
        <title>rRNA introns, odd ribosomes, and small enigmatic genomes across a large radiation of phyla.</title>
        <authorList>
            <person name="Brown C.T."/>
            <person name="Hug L.A."/>
            <person name="Thomas B.C."/>
            <person name="Sharon I."/>
            <person name="Castelle C.J."/>
            <person name="Singh A."/>
            <person name="Wilkins M.J."/>
            <person name="Williams K.H."/>
            <person name="Banfield J.F."/>
        </authorList>
    </citation>
    <scope>NUCLEOTIDE SEQUENCE [LARGE SCALE GENOMIC DNA]</scope>
</reference>
<evidence type="ECO:0000313" key="3">
    <source>
        <dbReference type="Proteomes" id="UP000034917"/>
    </source>
</evidence>
<proteinExistence type="predicted"/>
<feature type="region of interest" description="Disordered" evidence="1">
    <location>
        <begin position="113"/>
        <end position="160"/>
    </location>
</feature>
<comment type="caution">
    <text evidence="2">The sequence shown here is derived from an EMBL/GenBank/DDBJ whole genome shotgun (WGS) entry which is preliminary data.</text>
</comment>
<protein>
    <submittedName>
        <fullName evidence="2">Uncharacterized protein</fullName>
    </submittedName>
</protein>
<dbReference type="Proteomes" id="UP000034917">
    <property type="component" value="Unassembled WGS sequence"/>
</dbReference>
<evidence type="ECO:0000313" key="2">
    <source>
        <dbReference type="EMBL" id="KKQ25325.1"/>
    </source>
</evidence>
<accession>A0A0G0GGX2</accession>
<sequence>MVEEFKKLPFSKKLFFLMILFLIIFLPVAAYVSLQEKNINSKASESELTATPTPLPVPGKAFQGGRTGTTTPCGRLNQRCCGSIPSCLPITGQDIRCYSGFCRLAGTVTISPKLRPTGPMPTEGEDTKEVGVGYYKPTSTPTPTPSSSPTPTPISSIWIP</sequence>
<dbReference type="AlphaFoldDB" id="A0A0G0GGX2"/>
<feature type="region of interest" description="Disordered" evidence="1">
    <location>
        <begin position="44"/>
        <end position="63"/>
    </location>
</feature>
<name>A0A0G0GGX2_9BACT</name>
<gene>
    <name evidence="2" type="ORF">US40_C0009G0031</name>
</gene>
<organism evidence="2 3">
    <name type="scientific">Candidatus Roizmanbacteria bacterium GW2011_GWC2_37_13</name>
    <dbReference type="NCBI Taxonomy" id="1618486"/>
    <lineage>
        <taxon>Bacteria</taxon>
        <taxon>Candidatus Roizmaniibacteriota</taxon>
    </lineage>
</organism>